<dbReference type="OrthoDB" id="572496at2"/>
<comment type="caution">
    <text evidence="4">The sequence shown here is derived from an EMBL/GenBank/DDBJ whole genome shotgun (WGS) entry which is preliminary data.</text>
</comment>
<dbReference type="RefSeq" id="WP_111160167.1">
    <property type="nucleotide sequence ID" value="NZ_PCDP01000032.1"/>
</dbReference>
<name>A0A2W4ELJ5_9HYPH</name>
<dbReference type="Pfam" id="PF00583">
    <property type="entry name" value="Acetyltransf_1"/>
    <property type="match status" value="1"/>
</dbReference>
<dbReference type="SUPFAM" id="SSF55729">
    <property type="entry name" value="Acyl-CoA N-acyltransferases (Nat)"/>
    <property type="match status" value="1"/>
</dbReference>
<accession>A0A2W4ELJ5</accession>
<dbReference type="GO" id="GO:0016747">
    <property type="term" value="F:acyltransferase activity, transferring groups other than amino-acyl groups"/>
    <property type="evidence" value="ECO:0007669"/>
    <property type="project" value="InterPro"/>
</dbReference>
<dbReference type="EMBL" id="PCDP01000032">
    <property type="protein sequence ID" value="PZM14636.1"/>
    <property type="molecule type" value="Genomic_DNA"/>
</dbReference>
<dbReference type="CDD" id="cd04301">
    <property type="entry name" value="NAT_SF"/>
    <property type="match status" value="1"/>
</dbReference>
<organism evidence="4 5">
    <name type="scientific">Rhizobium tubonense</name>
    <dbReference type="NCBI Taxonomy" id="484088"/>
    <lineage>
        <taxon>Bacteria</taxon>
        <taxon>Pseudomonadati</taxon>
        <taxon>Pseudomonadota</taxon>
        <taxon>Alphaproteobacteria</taxon>
        <taxon>Hyphomicrobiales</taxon>
        <taxon>Rhizobiaceae</taxon>
        <taxon>Rhizobium/Agrobacterium group</taxon>
        <taxon>Rhizobium</taxon>
    </lineage>
</organism>
<evidence type="ECO:0000256" key="1">
    <source>
        <dbReference type="ARBA" id="ARBA00022679"/>
    </source>
</evidence>
<feature type="domain" description="N-acetyltransferase" evidence="3">
    <location>
        <begin position="21"/>
        <end position="174"/>
    </location>
</feature>
<evidence type="ECO:0000256" key="2">
    <source>
        <dbReference type="ARBA" id="ARBA00023315"/>
    </source>
</evidence>
<evidence type="ECO:0000259" key="3">
    <source>
        <dbReference type="PROSITE" id="PS51186"/>
    </source>
</evidence>
<dbReference type="PANTHER" id="PTHR43800:SF1">
    <property type="entry name" value="PEPTIDYL-LYSINE N-ACETYLTRANSFERASE YJAB"/>
    <property type="match status" value="1"/>
</dbReference>
<protein>
    <submittedName>
        <fullName evidence="4">GNAT family N-acetyltransferase</fullName>
    </submittedName>
</protein>
<dbReference type="Gene3D" id="3.40.630.30">
    <property type="match status" value="1"/>
</dbReference>
<keyword evidence="1 4" id="KW-0808">Transferase</keyword>
<evidence type="ECO:0000313" key="4">
    <source>
        <dbReference type="EMBL" id="PZM14636.1"/>
    </source>
</evidence>
<dbReference type="PROSITE" id="PS51186">
    <property type="entry name" value="GNAT"/>
    <property type="match status" value="1"/>
</dbReference>
<dbReference type="InterPro" id="IPR016181">
    <property type="entry name" value="Acyl_CoA_acyltransferase"/>
</dbReference>
<reference evidence="4 5" key="1">
    <citation type="journal article" date="2018" name="Sci. Rep.">
        <title>Rhizobium tumorigenes sp. nov., a novel plant tumorigenic bacterium isolated from cane gall tumors on thornless blackberry.</title>
        <authorList>
            <person name="Kuzmanovi N."/>
            <person name="Smalla K."/>
            <person name="Gronow S."/>
            <person name="PuBawska J."/>
        </authorList>
    </citation>
    <scope>NUCLEOTIDE SEQUENCE [LARGE SCALE GENOMIC DNA]</scope>
    <source>
        <strain evidence="4 5">CCBAU 85046</strain>
    </source>
</reference>
<keyword evidence="2" id="KW-0012">Acyltransferase</keyword>
<dbReference type="PANTHER" id="PTHR43800">
    <property type="entry name" value="PEPTIDYL-LYSINE N-ACETYLTRANSFERASE YJAB"/>
    <property type="match status" value="1"/>
</dbReference>
<proteinExistence type="predicted"/>
<keyword evidence="5" id="KW-1185">Reference proteome</keyword>
<dbReference type="AlphaFoldDB" id="A0A2W4ELJ5"/>
<dbReference type="Proteomes" id="UP000248925">
    <property type="component" value="Unassembled WGS sequence"/>
</dbReference>
<evidence type="ECO:0000313" key="5">
    <source>
        <dbReference type="Proteomes" id="UP000248925"/>
    </source>
</evidence>
<dbReference type="InterPro" id="IPR000182">
    <property type="entry name" value="GNAT_dom"/>
</dbReference>
<gene>
    <name evidence="4" type="ORF">CPY51_10385</name>
</gene>
<sequence length="198" mass="22371">MKYVCCSGTQENQQHGEPFRFSIRTAEIDDGDILPALENAAGMVFRTIPALAHLVDGEDLPVARYKELISKRASWVAVDSGSSLVAFLCGETERNVLHLWELGVLPDVQRRGLGRALVDHAIEFAKHESCKAITLTTFREVPWNAPFYESMGFKIVDLDKHERLSAILREETKRGLEIELRCAMMLSLEERVSEFHGR</sequence>